<evidence type="ECO:0000256" key="1">
    <source>
        <dbReference type="SAM" id="Phobius"/>
    </source>
</evidence>
<keyword evidence="1" id="KW-0472">Membrane</keyword>
<sequence>MQFCFCAGLILHSLARGKDTAQDNLWGLFCSPLFLCHNSELAGEGIASSIFYGVHSSRRGERARNSPILGAVLHGIGVYIGHYIGAYAIMGHTSAIKRCKC</sequence>
<evidence type="ECO:0000313" key="2">
    <source>
        <dbReference type="EMBL" id="DAE29892.1"/>
    </source>
</evidence>
<reference evidence="2" key="1">
    <citation type="journal article" date="2021" name="Proc. Natl. Acad. Sci. U.S.A.">
        <title>A Catalog of Tens of Thousands of Viruses from Human Metagenomes Reveals Hidden Associations with Chronic Diseases.</title>
        <authorList>
            <person name="Tisza M.J."/>
            <person name="Buck C.B."/>
        </authorList>
    </citation>
    <scope>NUCLEOTIDE SEQUENCE</scope>
    <source>
        <strain evidence="2">CtqEG8</strain>
    </source>
</reference>
<protein>
    <submittedName>
        <fullName evidence="2">Uncharacterized protein</fullName>
    </submittedName>
</protein>
<keyword evidence="1" id="KW-1133">Transmembrane helix</keyword>
<proteinExistence type="predicted"/>
<feature type="transmembrane region" description="Helical" evidence="1">
    <location>
        <begin position="68"/>
        <end position="90"/>
    </location>
</feature>
<accession>A0A8S5RFY1</accession>
<organism evidence="2">
    <name type="scientific">virus sp. ctqEG8</name>
    <dbReference type="NCBI Taxonomy" id="2827998"/>
    <lineage>
        <taxon>Viruses</taxon>
    </lineage>
</organism>
<dbReference type="EMBL" id="BK059100">
    <property type="protein sequence ID" value="DAE29892.1"/>
    <property type="molecule type" value="Genomic_DNA"/>
</dbReference>
<keyword evidence="1" id="KW-0812">Transmembrane</keyword>
<name>A0A8S5RFY1_9VIRU</name>